<sequence>MKLEQINERTEIRQHNFLTEARYEMTACEMDILFCLLNEIREDESRNFYQLKVKDIELLTGRQWNYQQCRESTFRLAERVFEVINEQGNLLQFSLVSTAEYKMGEGIIELEVSSKVIPYLYELKRNYTAFRLLASLRFTSKYAKRFYLYCSRWKDVGGFTTTIDELKIKLKLKDPKRKKEKYAQVRQFVDKVLEVAVQEINEVSELIVQYMLIKEGRKYTKVRFVIERKKDMAEEALVNERQLRAHALLKELGITRPDYVKAVLSSEDKMKALFKWNYEHKQGKLGKVGNPSGHLLKVLGLV</sequence>
<dbReference type="InterPro" id="IPR000525">
    <property type="entry name" value="Initiator_Rep_WH1"/>
</dbReference>
<comment type="caution">
    <text evidence="3">The sequence shown here is derived from an EMBL/GenBank/DDBJ whole genome shotgun (WGS) entry which is preliminary data.</text>
</comment>
<comment type="similarity">
    <text evidence="1">Belongs to the initiator RepB protein family.</text>
</comment>
<dbReference type="GO" id="GO:0006270">
    <property type="term" value="P:DNA replication initiation"/>
    <property type="evidence" value="ECO:0007669"/>
    <property type="project" value="InterPro"/>
</dbReference>
<dbReference type="Proteomes" id="UP000537126">
    <property type="component" value="Unassembled WGS sequence"/>
</dbReference>
<evidence type="ECO:0000259" key="2">
    <source>
        <dbReference type="Pfam" id="PF01051"/>
    </source>
</evidence>
<dbReference type="Pfam" id="PF01051">
    <property type="entry name" value="Rep3_N"/>
    <property type="match status" value="1"/>
</dbReference>
<organism evidence="3 4">
    <name type="scientific">Thermonema lapsum</name>
    <dbReference type="NCBI Taxonomy" id="28195"/>
    <lineage>
        <taxon>Bacteria</taxon>
        <taxon>Pseudomonadati</taxon>
        <taxon>Bacteroidota</taxon>
        <taxon>Cytophagia</taxon>
        <taxon>Cytophagales</taxon>
        <taxon>Thermonemataceae</taxon>
        <taxon>Thermonema</taxon>
    </lineage>
</organism>
<dbReference type="Gene3D" id="1.10.10.10">
    <property type="entry name" value="Winged helix-like DNA-binding domain superfamily/Winged helix DNA-binding domain"/>
    <property type="match status" value="2"/>
</dbReference>
<dbReference type="Pfam" id="PF21205">
    <property type="entry name" value="Rep3_C"/>
    <property type="match status" value="1"/>
</dbReference>
<dbReference type="InterPro" id="IPR036388">
    <property type="entry name" value="WH-like_DNA-bd_sf"/>
</dbReference>
<evidence type="ECO:0000313" key="3">
    <source>
        <dbReference type="EMBL" id="NIK74731.1"/>
    </source>
</evidence>
<dbReference type="RefSeq" id="WP_166920794.1">
    <property type="nucleotide sequence ID" value="NZ_JAASRN010000006.1"/>
</dbReference>
<evidence type="ECO:0000256" key="1">
    <source>
        <dbReference type="ARBA" id="ARBA00038283"/>
    </source>
</evidence>
<accession>A0A846MTH6</accession>
<protein>
    <submittedName>
        <fullName evidence="3">Plasmid replication initiation protein</fullName>
    </submittedName>
</protein>
<dbReference type="GO" id="GO:0003887">
    <property type="term" value="F:DNA-directed DNA polymerase activity"/>
    <property type="evidence" value="ECO:0007669"/>
    <property type="project" value="InterPro"/>
</dbReference>
<dbReference type="SUPFAM" id="SSF46785">
    <property type="entry name" value="Winged helix' DNA-binding domain"/>
    <property type="match status" value="2"/>
</dbReference>
<evidence type="ECO:0000313" key="4">
    <source>
        <dbReference type="Proteomes" id="UP000537126"/>
    </source>
</evidence>
<reference evidence="3 4" key="1">
    <citation type="submission" date="2020-03" db="EMBL/GenBank/DDBJ databases">
        <title>Genomic Encyclopedia of Type Strains, Phase IV (KMG-IV): sequencing the most valuable type-strain genomes for metagenomic binning, comparative biology and taxonomic classification.</title>
        <authorList>
            <person name="Goeker M."/>
        </authorList>
    </citation>
    <scope>NUCLEOTIDE SEQUENCE [LARGE SCALE GENOMIC DNA]</scope>
    <source>
        <strain evidence="3 4">DSM 5718</strain>
    </source>
</reference>
<name>A0A846MTH6_9BACT</name>
<gene>
    <name evidence="3" type="ORF">FHS56_002264</name>
</gene>
<proteinExistence type="inferred from homology"/>
<dbReference type="AlphaFoldDB" id="A0A846MTH6"/>
<feature type="domain" description="Initiator Rep protein WH1" evidence="2">
    <location>
        <begin position="12"/>
        <end position="150"/>
    </location>
</feature>
<dbReference type="EMBL" id="JAASRN010000006">
    <property type="protein sequence ID" value="NIK74731.1"/>
    <property type="molecule type" value="Genomic_DNA"/>
</dbReference>
<keyword evidence="4" id="KW-1185">Reference proteome</keyword>
<dbReference type="InterPro" id="IPR036390">
    <property type="entry name" value="WH_DNA-bd_sf"/>
</dbReference>